<dbReference type="EMBL" id="BAAAGS010000014">
    <property type="protein sequence ID" value="GAA0525151.1"/>
    <property type="molecule type" value="Genomic_DNA"/>
</dbReference>
<feature type="transmembrane region" description="Helical" evidence="2">
    <location>
        <begin position="263"/>
        <end position="285"/>
    </location>
</feature>
<keyword evidence="2" id="KW-0812">Transmembrane</keyword>
<feature type="domain" description="Glycosyltransferase 2-like" evidence="3">
    <location>
        <begin position="4"/>
        <end position="165"/>
    </location>
</feature>
<sequence>MYLSVVIPCFNEERALPRLHDALAAVLSEVGRECEVILVDDGSTDGTLIEARRLAFADRRVRYLALSRNFGKEAAVLAGLRDARGERVAIMDADLQHPPELLSRMLALMDSGCDQVVARRSREGDPLLRSLLSRMYYRALNALTDIGVQDGAGDFRVLSRRAVDAVLSLDERNRFSKGLFGWIGFDTATVPFRGVPRSIGRSKWSLGKLVNYGIDGLVSFNSKPLRLSVYLGLLVAVLAGCYMAFVVVHTLVNGVRVPGYTTLLVAVAGLGGLHLLFLGVLGEYLGRIYVETKRRPHFLVKESGGGLAPTHAQRLESLSRAG</sequence>
<proteinExistence type="inferred from homology"/>
<dbReference type="PANTHER" id="PTHR48090:SF8">
    <property type="entry name" value="GLYCOSYLTRANSFERASE CSBB-RELATED"/>
    <property type="match status" value="1"/>
</dbReference>
<reference evidence="4 5" key="1">
    <citation type="journal article" date="2019" name="Int. J. Syst. Evol. Microbiol.">
        <title>The Global Catalogue of Microorganisms (GCM) 10K type strain sequencing project: providing services to taxonomists for standard genome sequencing and annotation.</title>
        <authorList>
            <consortium name="The Broad Institute Genomics Platform"/>
            <consortium name="The Broad Institute Genome Sequencing Center for Infectious Disease"/>
            <person name="Wu L."/>
            <person name="Ma J."/>
        </authorList>
    </citation>
    <scope>NUCLEOTIDE SEQUENCE [LARGE SCALE GENOMIC DNA]</scope>
    <source>
        <strain evidence="4 5">JCM 10303</strain>
    </source>
</reference>
<evidence type="ECO:0000259" key="3">
    <source>
        <dbReference type="Pfam" id="PF00535"/>
    </source>
</evidence>
<dbReference type="SUPFAM" id="SSF53448">
    <property type="entry name" value="Nucleotide-diphospho-sugar transferases"/>
    <property type="match status" value="1"/>
</dbReference>
<keyword evidence="5" id="KW-1185">Reference proteome</keyword>
<evidence type="ECO:0000256" key="1">
    <source>
        <dbReference type="ARBA" id="ARBA00006739"/>
    </source>
</evidence>
<organism evidence="4 5">
    <name type="scientific">Saccharopolyspora erythraea</name>
    <name type="common">Streptomyces erythraeus</name>
    <dbReference type="NCBI Taxonomy" id="1836"/>
    <lineage>
        <taxon>Bacteria</taxon>
        <taxon>Bacillati</taxon>
        <taxon>Actinomycetota</taxon>
        <taxon>Actinomycetes</taxon>
        <taxon>Pseudonocardiales</taxon>
        <taxon>Pseudonocardiaceae</taxon>
        <taxon>Saccharopolyspora</taxon>
    </lineage>
</organism>
<dbReference type="RefSeq" id="WP_009942392.1">
    <property type="nucleotide sequence ID" value="NZ_BAAAGS010000014.1"/>
</dbReference>
<dbReference type="CDD" id="cd04187">
    <property type="entry name" value="DPM1_like_bac"/>
    <property type="match status" value="1"/>
</dbReference>
<dbReference type="InterPro" id="IPR001173">
    <property type="entry name" value="Glyco_trans_2-like"/>
</dbReference>
<feature type="transmembrane region" description="Helical" evidence="2">
    <location>
        <begin position="229"/>
        <end position="251"/>
    </location>
</feature>
<name>A0ABN1CTK3_SACER</name>
<protein>
    <submittedName>
        <fullName evidence="4">Glycosyltransferase family 2 protein</fullName>
    </submittedName>
</protein>
<dbReference type="Proteomes" id="UP001500729">
    <property type="component" value="Unassembled WGS sequence"/>
</dbReference>
<keyword evidence="2" id="KW-1133">Transmembrane helix</keyword>
<dbReference type="PANTHER" id="PTHR48090">
    <property type="entry name" value="UNDECAPRENYL-PHOSPHATE 4-DEOXY-4-FORMAMIDO-L-ARABINOSE TRANSFERASE-RELATED"/>
    <property type="match status" value="1"/>
</dbReference>
<keyword evidence="2" id="KW-0472">Membrane</keyword>
<evidence type="ECO:0000313" key="5">
    <source>
        <dbReference type="Proteomes" id="UP001500729"/>
    </source>
</evidence>
<comment type="similarity">
    <text evidence="1">Belongs to the glycosyltransferase 2 family.</text>
</comment>
<dbReference type="Gene3D" id="3.90.550.10">
    <property type="entry name" value="Spore Coat Polysaccharide Biosynthesis Protein SpsA, Chain A"/>
    <property type="match status" value="1"/>
</dbReference>
<dbReference type="Pfam" id="PF00535">
    <property type="entry name" value="Glycos_transf_2"/>
    <property type="match status" value="1"/>
</dbReference>
<dbReference type="InterPro" id="IPR050256">
    <property type="entry name" value="Glycosyltransferase_2"/>
</dbReference>
<evidence type="ECO:0000256" key="2">
    <source>
        <dbReference type="SAM" id="Phobius"/>
    </source>
</evidence>
<accession>A0ABN1CTK3</accession>
<gene>
    <name evidence="4" type="ORF">GCM10009533_25670</name>
</gene>
<comment type="caution">
    <text evidence="4">The sequence shown here is derived from an EMBL/GenBank/DDBJ whole genome shotgun (WGS) entry which is preliminary data.</text>
</comment>
<evidence type="ECO:0000313" key="4">
    <source>
        <dbReference type="EMBL" id="GAA0525151.1"/>
    </source>
</evidence>
<dbReference type="InterPro" id="IPR029044">
    <property type="entry name" value="Nucleotide-diphossugar_trans"/>
</dbReference>